<dbReference type="AlphaFoldDB" id="A0A0M9A3D1"/>
<proteinExistence type="predicted"/>
<reference evidence="1 2" key="1">
    <citation type="submission" date="2015-07" db="EMBL/GenBank/DDBJ databases">
        <title>The genome of Melipona quadrifasciata.</title>
        <authorList>
            <person name="Pan H."/>
            <person name="Kapheim K."/>
        </authorList>
    </citation>
    <scope>NUCLEOTIDE SEQUENCE [LARGE SCALE GENOMIC DNA]</scope>
    <source>
        <strain evidence="1">0111107301</strain>
        <tissue evidence="1">Whole body</tissue>
    </source>
</reference>
<sequence>MLASQTKRTATTVRQTVVNFCFSKLPFAIRPFGTGYALVAENQPRHLTAITASAANPVTNPSDMWKNRHAEKRRAFFGSLKFFTELILRTSKTNYFTLYLEVKGPPKPRDLIIKKRKERLVHQADHETSSLTAVATVLQLFRGHCIYSGEKDRRGTSSSAVISVPARQQILLQQKCIYVTDLCQLDGTLLLKIFSWLSTSDLCSVANKEVEMCYFHNATVALNALTRRCHTYIRRLILESAVGLAGIIAQLPTLTNQLTTNVNQSINYKSLLRYTELTLTNQGFSGLTPSVFIVKISLTCPGATWDLYESILRRIQAVSKANASLIGNILKEVYRSKPLAKFQLQRIKRTSLHIIFKIIRACHCTTLDTSNSLELELIATLVQGTMPEELMTIFRLLHWNGSLKAMREGQCSRQEVVAHYSHRVLDDDMRSQMALDSAGREHESGGGVVAMELALAERELEAARLAGRELRFHKEKKDILMLAHAQCDTTGNNHPKT</sequence>
<dbReference type="OrthoDB" id="6250996at2759"/>
<gene>
    <name evidence="1" type="ORF">WN51_13420</name>
</gene>
<evidence type="ECO:0000313" key="1">
    <source>
        <dbReference type="EMBL" id="KOX75113.1"/>
    </source>
</evidence>
<dbReference type="Proteomes" id="UP000053105">
    <property type="component" value="Unassembled WGS sequence"/>
</dbReference>
<name>A0A0M9A3D1_9HYME</name>
<dbReference type="EMBL" id="KQ435774">
    <property type="protein sequence ID" value="KOX75113.1"/>
    <property type="molecule type" value="Genomic_DNA"/>
</dbReference>
<dbReference type="InterPro" id="IPR029270">
    <property type="entry name" value="LIX1"/>
</dbReference>
<evidence type="ECO:0000313" key="2">
    <source>
        <dbReference type="Proteomes" id="UP000053105"/>
    </source>
</evidence>
<keyword evidence="2" id="KW-1185">Reference proteome</keyword>
<dbReference type="STRING" id="166423.A0A0M9A3D1"/>
<protein>
    <submittedName>
        <fullName evidence="1">LIX1-like protein</fullName>
    </submittedName>
</protein>
<dbReference type="Pfam" id="PF14954">
    <property type="entry name" value="LIX1"/>
    <property type="match status" value="1"/>
</dbReference>
<organism evidence="1 2">
    <name type="scientific">Melipona quadrifasciata</name>
    <dbReference type="NCBI Taxonomy" id="166423"/>
    <lineage>
        <taxon>Eukaryota</taxon>
        <taxon>Metazoa</taxon>
        <taxon>Ecdysozoa</taxon>
        <taxon>Arthropoda</taxon>
        <taxon>Hexapoda</taxon>
        <taxon>Insecta</taxon>
        <taxon>Pterygota</taxon>
        <taxon>Neoptera</taxon>
        <taxon>Endopterygota</taxon>
        <taxon>Hymenoptera</taxon>
        <taxon>Apocrita</taxon>
        <taxon>Aculeata</taxon>
        <taxon>Apoidea</taxon>
        <taxon>Anthophila</taxon>
        <taxon>Apidae</taxon>
        <taxon>Melipona</taxon>
    </lineage>
</organism>
<accession>A0A0M9A3D1</accession>